<evidence type="ECO:0008006" key="3">
    <source>
        <dbReference type="Google" id="ProtNLM"/>
    </source>
</evidence>
<dbReference type="RefSeq" id="WP_057741345.1">
    <property type="nucleotide sequence ID" value="NZ_LJYG01000016.1"/>
</dbReference>
<evidence type="ECO:0000313" key="2">
    <source>
        <dbReference type="Proteomes" id="UP000051936"/>
    </source>
</evidence>
<keyword evidence="2" id="KW-1185">Reference proteome</keyword>
<sequence>MNDEAHWRDDIASLIFSVRGHGAICAVHRGALRTLLGAEPSPKDCLGYFLRFEDAFRAAAAAKIARKGIPAGTNLHLTSRDIARKLIEDAQIGRGEQS</sequence>
<name>A0A0R3E4N0_9BRAD</name>
<protein>
    <recommendedName>
        <fullName evidence="3">DUF1488 domain-containing protein</fullName>
    </recommendedName>
</protein>
<comment type="caution">
    <text evidence="1">The sequence shown here is derived from an EMBL/GenBank/DDBJ whole genome shotgun (WGS) entry which is preliminary data.</text>
</comment>
<accession>A0A0R3E4N0</accession>
<dbReference type="Proteomes" id="UP000051936">
    <property type="component" value="Unassembled WGS sequence"/>
</dbReference>
<dbReference type="STRING" id="989370.AOQ71_02690"/>
<gene>
    <name evidence="1" type="ORF">AOQ71_02690</name>
</gene>
<evidence type="ECO:0000313" key="1">
    <source>
        <dbReference type="EMBL" id="KRQ17123.1"/>
    </source>
</evidence>
<reference evidence="1 2" key="1">
    <citation type="submission" date="2015-09" db="EMBL/GenBank/DDBJ databases">
        <title>Draft Genome Sequence of Bradyrhizobium manausense Strain BR 3351T, a Novel Symbiotic Nitrogen-Fixing Alphaproteobacterium Isolated from Brazilian Amazon Rain Forest.</title>
        <authorList>
            <person name="De Araujo J.L."/>
            <person name="Zilli J.E."/>
        </authorList>
    </citation>
    <scope>NUCLEOTIDE SEQUENCE [LARGE SCALE GENOMIC DNA]</scope>
    <source>
        <strain evidence="1 2">BR3351</strain>
    </source>
</reference>
<dbReference type="OrthoDB" id="7307007at2"/>
<dbReference type="AlphaFoldDB" id="A0A0R3E4N0"/>
<proteinExistence type="predicted"/>
<dbReference type="EMBL" id="LJYG01000016">
    <property type="protein sequence ID" value="KRQ17123.1"/>
    <property type="molecule type" value="Genomic_DNA"/>
</dbReference>
<organism evidence="1 2">
    <name type="scientific">Bradyrhizobium manausense</name>
    <dbReference type="NCBI Taxonomy" id="989370"/>
    <lineage>
        <taxon>Bacteria</taxon>
        <taxon>Pseudomonadati</taxon>
        <taxon>Pseudomonadota</taxon>
        <taxon>Alphaproteobacteria</taxon>
        <taxon>Hyphomicrobiales</taxon>
        <taxon>Nitrobacteraceae</taxon>
        <taxon>Bradyrhizobium</taxon>
    </lineage>
</organism>